<proteinExistence type="predicted"/>
<dbReference type="InterPro" id="IPR000305">
    <property type="entry name" value="GIY-YIG_endonuc"/>
</dbReference>
<dbReference type="Gene3D" id="3.40.1440.10">
    <property type="entry name" value="GIY-YIG endonuclease"/>
    <property type="match status" value="1"/>
</dbReference>
<accession>A0A1G8ENH4</accession>
<gene>
    <name evidence="2" type="ORF">SAMN05192582_101118</name>
</gene>
<dbReference type="SUPFAM" id="SSF82771">
    <property type="entry name" value="GIY-YIG endonuclease"/>
    <property type="match status" value="1"/>
</dbReference>
<dbReference type="CDD" id="cd10446">
    <property type="entry name" value="GIY-YIG_unchar_1"/>
    <property type="match status" value="1"/>
</dbReference>
<evidence type="ECO:0000259" key="1">
    <source>
        <dbReference type="Pfam" id="PF01541"/>
    </source>
</evidence>
<dbReference type="EMBL" id="FNDO01000011">
    <property type="protein sequence ID" value="SDH71418.1"/>
    <property type="molecule type" value="Genomic_DNA"/>
</dbReference>
<evidence type="ECO:0000313" key="2">
    <source>
        <dbReference type="EMBL" id="SDH71418.1"/>
    </source>
</evidence>
<dbReference type="AlphaFoldDB" id="A0A1G8ENH4"/>
<dbReference type="Pfam" id="PF01541">
    <property type="entry name" value="GIY-YIG"/>
    <property type="match status" value="1"/>
</dbReference>
<sequence length="297" mass="34322">MKDYIVSIQEVLAGRNDDFDKAAQANRVKFVRQKDNRNVMYIHGEKFDKFSIYSLYKHDRQNFLYYTGEQAKPIYSNVDYIVVFLGENSTTARLVGVFKNNGPEPTGKQYEECSPYNYDFSEAEGFEMLNEKVIIDWGSAAVSWHQYYNNIKPVIRIEAGLEDEQGLPIFSSYANVNVTLAQLKQIVEKNLGDWRLALKSVNCIYIITDHKNGKHYIGSTYNLAGGMWERWNGYATTNHNENKSLKLAMEADPNCEENFSWAILETLSLNIAPHDAIARENLYKEKFMTREFGYNDN</sequence>
<organism evidence="2 3">
    <name type="scientific">Bacteroides ovatus</name>
    <dbReference type="NCBI Taxonomy" id="28116"/>
    <lineage>
        <taxon>Bacteria</taxon>
        <taxon>Pseudomonadati</taxon>
        <taxon>Bacteroidota</taxon>
        <taxon>Bacteroidia</taxon>
        <taxon>Bacteroidales</taxon>
        <taxon>Bacteroidaceae</taxon>
        <taxon>Bacteroides</taxon>
    </lineage>
</organism>
<dbReference type="InterPro" id="IPR035901">
    <property type="entry name" value="GIY-YIG_endonuc_sf"/>
</dbReference>
<feature type="domain" description="GIY-YIG" evidence="1">
    <location>
        <begin position="202"/>
        <end position="294"/>
    </location>
</feature>
<protein>
    <submittedName>
        <fullName evidence="2">GIY-YIG catalytic domain-containing protein</fullName>
    </submittedName>
</protein>
<evidence type="ECO:0000313" key="3">
    <source>
        <dbReference type="Proteomes" id="UP000181870"/>
    </source>
</evidence>
<reference evidence="2 3" key="1">
    <citation type="submission" date="2016-10" db="EMBL/GenBank/DDBJ databases">
        <authorList>
            <person name="de Groot N.N."/>
        </authorList>
    </citation>
    <scope>NUCLEOTIDE SEQUENCE [LARGE SCALE GENOMIC DNA]</scope>
    <source>
        <strain evidence="2 3">NLAE-zl-C57</strain>
    </source>
</reference>
<dbReference type="Proteomes" id="UP000181870">
    <property type="component" value="Unassembled WGS sequence"/>
</dbReference>
<name>A0A1G8ENH4_BACOV</name>